<protein>
    <submittedName>
        <fullName evidence="11">NAD-dependent protein deacetylase hst1</fullName>
        <ecNumber evidence="11">3.5.1.-</ecNumber>
    </submittedName>
</protein>
<dbReference type="GO" id="GO:0046872">
    <property type="term" value="F:metal ion binding"/>
    <property type="evidence" value="ECO:0007669"/>
    <property type="project" value="UniProtKB-KW"/>
</dbReference>
<dbReference type="AlphaFoldDB" id="A0A3G2S800"/>
<reference evidence="11 12" key="1">
    <citation type="submission" date="2018-10" db="EMBL/GenBank/DDBJ databases">
        <title>Complete genome sequence of Malassezia restricta CBS 7877.</title>
        <authorList>
            <person name="Morand S.C."/>
            <person name="Bertignac M."/>
            <person name="Iltis A."/>
            <person name="Kolder I."/>
            <person name="Pirovano W."/>
            <person name="Jourdain R."/>
            <person name="Clavaud C."/>
        </authorList>
    </citation>
    <scope>NUCLEOTIDE SEQUENCE [LARGE SCALE GENOMIC DNA]</scope>
    <source>
        <strain evidence="11 12">CBS 7877</strain>
    </source>
</reference>
<dbReference type="PANTHER" id="PTHR11085">
    <property type="entry name" value="NAD-DEPENDENT PROTEIN DEACYLASE SIRTUIN-5, MITOCHONDRIAL-RELATED"/>
    <property type="match status" value="1"/>
</dbReference>
<evidence type="ECO:0000256" key="1">
    <source>
        <dbReference type="ARBA" id="ARBA00001947"/>
    </source>
</evidence>
<dbReference type="InterPro" id="IPR026590">
    <property type="entry name" value="Ssirtuin_cat_dom"/>
</dbReference>
<evidence type="ECO:0000256" key="9">
    <source>
        <dbReference type="SAM" id="MobiDB-lite"/>
    </source>
</evidence>
<dbReference type="OrthoDB" id="420264at2759"/>
<evidence type="ECO:0000313" key="11">
    <source>
        <dbReference type="EMBL" id="AYO42167.1"/>
    </source>
</evidence>
<dbReference type="STRING" id="425264.A0A3G2S800"/>
<evidence type="ECO:0000259" key="10">
    <source>
        <dbReference type="PROSITE" id="PS50305"/>
    </source>
</evidence>
<proteinExistence type="inferred from homology"/>
<keyword evidence="5 8" id="KW-0479">Metal-binding</keyword>
<organism evidence="11 12">
    <name type="scientific">Malassezia restricta (strain ATCC 96810 / NBRC 103918 / CBS 7877)</name>
    <name type="common">Seborrheic dermatitis infection agent</name>
    <dbReference type="NCBI Taxonomy" id="425264"/>
    <lineage>
        <taxon>Eukaryota</taxon>
        <taxon>Fungi</taxon>
        <taxon>Dikarya</taxon>
        <taxon>Basidiomycota</taxon>
        <taxon>Ustilaginomycotina</taxon>
        <taxon>Malasseziomycetes</taxon>
        <taxon>Malasseziales</taxon>
        <taxon>Malasseziaceae</taxon>
        <taxon>Malassezia</taxon>
    </lineage>
</organism>
<feature type="binding site" evidence="8">
    <location>
        <position position="306"/>
    </location>
    <ligand>
        <name>Zn(2+)</name>
        <dbReference type="ChEBI" id="CHEBI:29105"/>
    </ligand>
</feature>
<dbReference type="EMBL" id="CP033149">
    <property type="protein sequence ID" value="AYO42167.1"/>
    <property type="molecule type" value="Genomic_DNA"/>
</dbReference>
<dbReference type="InterPro" id="IPR029035">
    <property type="entry name" value="DHS-like_NAD/FAD-binding_dom"/>
</dbReference>
<dbReference type="GO" id="GO:0005634">
    <property type="term" value="C:nucleus"/>
    <property type="evidence" value="ECO:0007669"/>
    <property type="project" value="TreeGrafter"/>
</dbReference>
<gene>
    <name evidence="11" type="ORF">DNF11_1217</name>
</gene>
<dbReference type="InterPro" id="IPR003000">
    <property type="entry name" value="Sirtuin"/>
</dbReference>
<dbReference type="GO" id="GO:0046970">
    <property type="term" value="F:histone H4K16 deacetylase activity, NAD-dependent"/>
    <property type="evidence" value="ECO:0007669"/>
    <property type="project" value="TreeGrafter"/>
</dbReference>
<dbReference type="PANTHER" id="PTHR11085:SF9">
    <property type="entry name" value="NAD-DEPENDENT PROTEIN DEACETYLASE SIRTUIN-1"/>
    <property type="match status" value="1"/>
</dbReference>
<evidence type="ECO:0000256" key="2">
    <source>
        <dbReference type="ARBA" id="ARBA00004173"/>
    </source>
</evidence>
<dbReference type="EC" id="3.5.1.-" evidence="11"/>
<dbReference type="InterPro" id="IPR026591">
    <property type="entry name" value="Sirtuin_cat_small_dom_sf"/>
</dbReference>
<keyword evidence="11" id="KW-0378">Hydrolase</keyword>
<sequence length="463" mass="52315">MTDTQDLAALQRLTELDDDLDSDALDHLEEEAEKELMEEMENENLACQSPSMSSRSDESASSDYVFGPLAPDDVADILHDLRELGMVECLRRHIMPNPSRILDILLSLGVMLPRSMLQEAEEEPYMLLPILKMVFIRILRQRQKLPQYNTVDDAIQLLRKSKRIVVLCGAGISVSCGIPDFRSKDGIYAILAQESKYELDDPSDMFDKETFLRDPSMFYSFAHSIYPANFEPSPTHYFVREIEKHGKLLRMYSQNIDTLEQKAGIERVVQCHGSFASATCTDPRCKYQVDGQEIRDAIMSKRIPMCKMCEERRKNKAIKRQKLDESDEDDHGLAFGIMKPDITFFGEKLPDEFEHCVLADRDQVDLILVMGTSLKVAPVADLLSHFPPSVPTVLINRTPITHMAMDILLLGDSDPIVGYLCQQLGWPCEHAAPDAPTRVGDSNVWLFPGAETDHIATETTVTD</sequence>
<dbReference type="GO" id="GO:0005739">
    <property type="term" value="C:mitochondrion"/>
    <property type="evidence" value="ECO:0007669"/>
    <property type="project" value="UniProtKB-SubCell"/>
</dbReference>
<comment type="similarity">
    <text evidence="3">Belongs to the sirtuin family. Class I subfamily.</text>
</comment>
<keyword evidence="7" id="KW-0520">NAD</keyword>
<name>A0A3G2S800_MALR7</name>
<keyword evidence="12" id="KW-1185">Reference proteome</keyword>
<dbReference type="Gene3D" id="3.30.1600.10">
    <property type="entry name" value="SIR2/SIRT2 'Small Domain"/>
    <property type="match status" value="1"/>
</dbReference>
<evidence type="ECO:0000313" key="12">
    <source>
        <dbReference type="Proteomes" id="UP000269793"/>
    </source>
</evidence>
<dbReference type="PROSITE" id="PS50305">
    <property type="entry name" value="SIRTUIN"/>
    <property type="match status" value="1"/>
</dbReference>
<evidence type="ECO:0000256" key="6">
    <source>
        <dbReference type="ARBA" id="ARBA00022833"/>
    </source>
</evidence>
<accession>A0A3G2S800</accession>
<feature type="compositionally biased region" description="Acidic residues" evidence="9">
    <location>
        <begin position="33"/>
        <end position="42"/>
    </location>
</feature>
<feature type="compositionally biased region" description="Low complexity" evidence="9">
    <location>
        <begin position="43"/>
        <end position="62"/>
    </location>
</feature>
<comment type="subcellular location">
    <subcellularLocation>
        <location evidence="2">Mitochondrion</location>
    </subcellularLocation>
</comment>
<dbReference type="GO" id="GO:0016787">
    <property type="term" value="F:hydrolase activity"/>
    <property type="evidence" value="ECO:0007669"/>
    <property type="project" value="UniProtKB-KW"/>
</dbReference>
<dbReference type="InterPro" id="IPR050134">
    <property type="entry name" value="NAD-dep_sirtuin_deacylases"/>
</dbReference>
<comment type="cofactor">
    <cofactor evidence="1">
        <name>Zn(2+)</name>
        <dbReference type="ChEBI" id="CHEBI:29105"/>
    </cofactor>
</comment>
<dbReference type="Gene3D" id="3.40.50.1220">
    <property type="entry name" value="TPP-binding domain"/>
    <property type="match status" value="1"/>
</dbReference>
<feature type="binding site" evidence="8">
    <location>
        <position position="285"/>
    </location>
    <ligand>
        <name>Zn(2+)</name>
        <dbReference type="ChEBI" id="CHEBI:29105"/>
    </ligand>
</feature>
<dbReference type="Pfam" id="PF02146">
    <property type="entry name" value="SIR2"/>
    <property type="match status" value="1"/>
</dbReference>
<evidence type="ECO:0000256" key="3">
    <source>
        <dbReference type="ARBA" id="ARBA00006924"/>
    </source>
</evidence>
<feature type="region of interest" description="Disordered" evidence="9">
    <location>
        <begin position="33"/>
        <end position="63"/>
    </location>
</feature>
<feature type="binding site" evidence="8">
    <location>
        <position position="280"/>
    </location>
    <ligand>
        <name>Zn(2+)</name>
        <dbReference type="ChEBI" id="CHEBI:29105"/>
    </ligand>
</feature>
<evidence type="ECO:0000256" key="7">
    <source>
        <dbReference type="ARBA" id="ARBA00023027"/>
    </source>
</evidence>
<keyword evidence="6 8" id="KW-0862">Zinc</keyword>
<feature type="binding site" evidence="8">
    <location>
        <position position="309"/>
    </location>
    <ligand>
        <name>Zn(2+)</name>
        <dbReference type="ChEBI" id="CHEBI:29105"/>
    </ligand>
</feature>
<dbReference type="GO" id="GO:0070403">
    <property type="term" value="F:NAD+ binding"/>
    <property type="evidence" value="ECO:0007669"/>
    <property type="project" value="InterPro"/>
</dbReference>
<dbReference type="VEuPathDB" id="FungiDB:DNF11_1217"/>
<dbReference type="Proteomes" id="UP000269793">
    <property type="component" value="Chromosome II"/>
</dbReference>
<evidence type="ECO:0000256" key="4">
    <source>
        <dbReference type="ARBA" id="ARBA00022679"/>
    </source>
</evidence>
<dbReference type="SUPFAM" id="SSF52467">
    <property type="entry name" value="DHS-like NAD/FAD-binding domain"/>
    <property type="match status" value="1"/>
</dbReference>
<keyword evidence="4" id="KW-0808">Transferase</keyword>
<feature type="domain" description="Deacetylase sirtuin-type" evidence="10">
    <location>
        <begin position="144"/>
        <end position="427"/>
    </location>
</feature>
<feature type="active site" description="Proton acceptor" evidence="8">
    <location>
        <position position="272"/>
    </location>
</feature>
<evidence type="ECO:0000256" key="8">
    <source>
        <dbReference type="PROSITE-ProRule" id="PRU00236"/>
    </source>
</evidence>
<evidence type="ECO:0000256" key="5">
    <source>
        <dbReference type="ARBA" id="ARBA00022723"/>
    </source>
</evidence>